<evidence type="ECO:0008006" key="3">
    <source>
        <dbReference type="Google" id="ProtNLM"/>
    </source>
</evidence>
<dbReference type="STRING" id="1352936.M878_07575"/>
<keyword evidence="2" id="KW-1185">Reference proteome</keyword>
<dbReference type="RefSeq" id="WP_023545506.1">
    <property type="nucleotide sequence ID" value="NZ_CM002285.1"/>
</dbReference>
<dbReference type="Gene3D" id="2.130.10.10">
    <property type="entry name" value="YVTN repeat-like/Quinoprotein amine dehydrogenase"/>
    <property type="match status" value="2"/>
</dbReference>
<gene>
    <name evidence="1" type="ORF">M878_07575</name>
</gene>
<dbReference type="PANTHER" id="PTHR47197">
    <property type="entry name" value="PROTEIN NIRF"/>
    <property type="match status" value="1"/>
</dbReference>
<accession>V6KUI1</accession>
<dbReference type="InterPro" id="IPR051200">
    <property type="entry name" value="Host-pathogen_enzymatic-act"/>
</dbReference>
<dbReference type="Proteomes" id="UP000017984">
    <property type="component" value="Chromosome"/>
</dbReference>
<dbReference type="InterPro" id="IPR011048">
    <property type="entry name" value="Haem_d1_sf"/>
</dbReference>
<dbReference type="PATRIC" id="fig|1352936.5.peg.1610"/>
<dbReference type="EMBL" id="AWQX01000062">
    <property type="protein sequence ID" value="EST35081.1"/>
    <property type="molecule type" value="Genomic_DNA"/>
</dbReference>
<evidence type="ECO:0000313" key="2">
    <source>
        <dbReference type="Proteomes" id="UP000017984"/>
    </source>
</evidence>
<reference evidence="1 2" key="1">
    <citation type="journal article" date="2014" name="Genome Announc.">
        <title>Draft Genome Sequence of Streptomyces roseochromogenes subsp. oscitans DS 12.976, Producer of the Aminocoumarin Antibiotic Clorobiocin.</title>
        <authorList>
            <person name="Ruckert C."/>
            <person name="Kalinowski J."/>
            <person name="Heide L."/>
            <person name="Apel A.K."/>
        </authorList>
    </citation>
    <scope>NUCLEOTIDE SEQUENCE [LARGE SCALE GENOMIC DNA]</scope>
    <source>
        <strain evidence="1 2">DS 12.976</strain>
    </source>
</reference>
<sequence length="347" mass="36570">MIRHLSPRTLLVLAAGLVLAAIAAVAGVLLTRGGDKPPKEALPLRQVKEISLPGDSSRFDYASLDPGRGLLFIAHLGASQVIEVDTHADKVVRTIYDLPGVHGVLVVPALHRVYATASDANQVAAIDETTGKVLHRSPTGGTPDGLAYDPVHNRVWTTNESGGSETVVDAGSGAVRGTVPLGGEAGNVAYAPITRQMLVDVQTRNELAVIDPTTLHITRRVPLPGCDHDHGLTLDSADRLAFVACDGNARLLTLDLATWRVTGTDEVGQDPDVLAYDAPARHLYVAAESGWVTTADTHDRHLTVTGRAHLADGAHVVAVDPTTHLSYYPVPHGSGGHPALLVYRPGT</sequence>
<dbReference type="InterPro" id="IPR015943">
    <property type="entry name" value="WD40/YVTN_repeat-like_dom_sf"/>
</dbReference>
<comment type="caution">
    <text evidence="1">The sequence shown here is derived from an EMBL/GenBank/DDBJ whole genome shotgun (WGS) entry which is preliminary data.</text>
</comment>
<dbReference type="SUPFAM" id="SSF51004">
    <property type="entry name" value="C-terminal (heme d1) domain of cytochrome cd1-nitrite reductase"/>
    <property type="match status" value="1"/>
</dbReference>
<dbReference type="PANTHER" id="PTHR47197:SF3">
    <property type="entry name" value="DIHYDRO-HEME D1 DEHYDROGENASE"/>
    <property type="match status" value="1"/>
</dbReference>
<proteinExistence type="predicted"/>
<dbReference type="OrthoDB" id="145213at2"/>
<dbReference type="HOGENOM" id="CLU_043515_2_0_11"/>
<organism evidence="1 2">
    <name type="scientific">Streptomyces roseochromogenus subsp. oscitans DS 12.976</name>
    <dbReference type="NCBI Taxonomy" id="1352936"/>
    <lineage>
        <taxon>Bacteria</taxon>
        <taxon>Bacillati</taxon>
        <taxon>Actinomycetota</taxon>
        <taxon>Actinomycetes</taxon>
        <taxon>Kitasatosporales</taxon>
        <taxon>Streptomycetaceae</taxon>
        <taxon>Streptomyces</taxon>
    </lineage>
</organism>
<dbReference type="AlphaFoldDB" id="V6KUI1"/>
<protein>
    <recommendedName>
        <fullName evidence="3">YncE family protein</fullName>
    </recommendedName>
</protein>
<evidence type="ECO:0000313" key="1">
    <source>
        <dbReference type="EMBL" id="EST35081.1"/>
    </source>
</evidence>
<name>V6KUI1_STRRC</name>